<dbReference type="PROSITE" id="PS50109">
    <property type="entry name" value="HIS_KIN"/>
    <property type="match status" value="1"/>
</dbReference>
<dbReference type="InterPro" id="IPR036890">
    <property type="entry name" value="HATPase_C_sf"/>
</dbReference>
<dbReference type="InterPro" id="IPR005467">
    <property type="entry name" value="His_kinase_dom"/>
</dbReference>
<dbReference type="SUPFAM" id="SSF47384">
    <property type="entry name" value="Homodimeric domain of signal transducing histidine kinase"/>
    <property type="match status" value="1"/>
</dbReference>
<evidence type="ECO:0000256" key="8">
    <source>
        <dbReference type="SAM" id="Phobius"/>
    </source>
</evidence>
<sequence length="865" mass="96239">MQGPESVGLSVQADTPDAADLRKTLLWVCLLVGFAALGIAVLDLLLAAPERSEALIAGTLAAVAWACWLALRTRRLSPEPVAALVILGVLATATLSVVTYGSVRTAVNFLFVGAVVGAGIFLGRRALVLAVLATVALLGLLNWIEAREGFGPTPDFSVNVRVWLTQATTIVVVGLVVMHSRAVTHRALQRLRHELERRRQTEQERDRCLERFTRIFRSSPSPMVAQSARTGAILDVNPAFERCYGYRRSQVLGRQDTFLWADPMERERYMERLIVERHIAQHRGRGRRADGSEFDAMVSSEMGNDDEDRLIITTVSDMTGREELIRRLQRSEALFSKAFHFAPLNLTITRLSDGRFLEVNRAEDKAQGFEANELLGRTSVEVGSWLTPEDRERFVERIRRDGRVDGYDTQMRHKDGTLVDSRIWAEIIDIDGEPCILSSSFNVSEEKRREALLLDVAKGVAAETGEAFFAALAETLSNAIGANLVALAETTDEGELQTLGVWRDGRAARNFRFSVAGTPCADTLRQHGLMTCTAGLAENYPNAPQLRAQGFQAYLGQALRDPDGQATGMLIAMWRTPVEVKADVQALISIFASRANAELLRLRREREIVSLNETLEQRVRERTAELQKLNAELDAFAYSVSHDLKSPLRAIDGFTRLMQEQLDGKLDEDTQQLFDRVLQSSQRMGAIINDLLALARVSQGVLQRGPIDLSELARSVLEHELARAPQRRVRAELAQGLEADCDPHLARIVLENLIGNALKYTRDREEAHVVFGLDGVDDDGVPHFFVRDNGVGFDMKYVDQLFKPFQRLHRPSEFEGTGIGLATVRRIIERHDGRISAEGVVGQGATFRFSFGSPPRWSESESQKL</sequence>
<dbReference type="InterPro" id="IPR003661">
    <property type="entry name" value="HisK_dim/P_dom"/>
</dbReference>
<dbReference type="Gene3D" id="3.30.565.10">
    <property type="entry name" value="Histidine kinase-like ATPase, C-terminal domain"/>
    <property type="match status" value="1"/>
</dbReference>
<feature type="transmembrane region" description="Helical" evidence="8">
    <location>
        <begin position="54"/>
        <end position="71"/>
    </location>
</feature>
<evidence type="ECO:0000259" key="10">
    <source>
        <dbReference type="PROSITE" id="PS50112"/>
    </source>
</evidence>
<dbReference type="CDD" id="cd00130">
    <property type="entry name" value="PAS"/>
    <property type="match status" value="2"/>
</dbReference>
<dbReference type="SUPFAM" id="SSF55785">
    <property type="entry name" value="PYP-like sensor domain (PAS domain)"/>
    <property type="match status" value="2"/>
</dbReference>
<dbReference type="InterPro" id="IPR035965">
    <property type="entry name" value="PAS-like_dom_sf"/>
</dbReference>
<evidence type="ECO:0000313" key="11">
    <source>
        <dbReference type="EMBL" id="CDN86944.1"/>
    </source>
</evidence>
<dbReference type="EC" id="2.7.13.3" evidence="3"/>
<evidence type="ECO:0000256" key="2">
    <source>
        <dbReference type="ARBA" id="ARBA00004429"/>
    </source>
</evidence>
<keyword evidence="8" id="KW-0812">Transmembrane</keyword>
<feature type="transmembrane region" description="Helical" evidence="8">
    <location>
        <begin position="106"/>
        <end position="122"/>
    </location>
</feature>
<dbReference type="PRINTS" id="PR00344">
    <property type="entry name" value="BCTRLSENSOR"/>
</dbReference>
<keyword evidence="4" id="KW-0597">Phosphoprotein</keyword>
<feature type="transmembrane region" description="Helical" evidence="8">
    <location>
        <begin position="83"/>
        <end position="100"/>
    </location>
</feature>
<dbReference type="InterPro" id="IPR000014">
    <property type="entry name" value="PAS"/>
</dbReference>
<dbReference type="Proteomes" id="UP000028878">
    <property type="component" value="Unassembled WGS sequence"/>
</dbReference>
<name>A0A1L1PDS3_HYDIT</name>
<dbReference type="GO" id="GO:0000155">
    <property type="term" value="F:phosphorelay sensor kinase activity"/>
    <property type="evidence" value="ECO:0007669"/>
    <property type="project" value="InterPro"/>
</dbReference>
<keyword evidence="6 11" id="KW-0418">Kinase</keyword>
<accession>A0A1L1PDS3</accession>
<dbReference type="CDD" id="cd00082">
    <property type="entry name" value="HisKA"/>
    <property type="match status" value="1"/>
</dbReference>
<gene>
    <name evidence="11" type="ORF">BN948_01362</name>
</gene>
<dbReference type="InterPro" id="IPR004358">
    <property type="entry name" value="Sig_transdc_His_kin-like_C"/>
</dbReference>
<dbReference type="Gene3D" id="3.30.450.20">
    <property type="entry name" value="PAS domain"/>
    <property type="match status" value="2"/>
</dbReference>
<feature type="transmembrane region" description="Helical" evidence="8">
    <location>
        <begin position="25"/>
        <end position="48"/>
    </location>
</feature>
<feature type="transmembrane region" description="Helical" evidence="8">
    <location>
        <begin position="164"/>
        <end position="183"/>
    </location>
</feature>
<dbReference type="GO" id="GO:0005886">
    <property type="term" value="C:plasma membrane"/>
    <property type="evidence" value="ECO:0007669"/>
    <property type="project" value="UniProtKB-SubCell"/>
</dbReference>
<feature type="domain" description="PAS" evidence="10">
    <location>
        <begin position="353"/>
        <end position="400"/>
    </location>
</feature>
<dbReference type="Pfam" id="PF13426">
    <property type="entry name" value="PAS_9"/>
    <property type="match status" value="2"/>
</dbReference>
<dbReference type="InterPro" id="IPR003594">
    <property type="entry name" value="HATPase_dom"/>
</dbReference>
<reference evidence="12" key="1">
    <citation type="submission" date="2014-11" db="EMBL/GenBank/DDBJ databases">
        <title>Draft genome sequence of Hydrogenophaga intermedia S1.</title>
        <authorList>
            <person name="Gan H.M."/>
            <person name="Chew T.H."/>
            <person name="Stolz A."/>
        </authorList>
    </citation>
    <scope>NUCLEOTIDE SEQUENCE [LARGE SCALE GENOMIC DNA]</scope>
    <source>
        <strain evidence="12">S1</strain>
    </source>
</reference>
<keyword evidence="12" id="KW-1185">Reference proteome</keyword>
<dbReference type="PANTHER" id="PTHR42878">
    <property type="entry name" value="TWO-COMPONENT HISTIDINE KINASE"/>
    <property type="match status" value="1"/>
</dbReference>
<dbReference type="SUPFAM" id="SSF55874">
    <property type="entry name" value="ATPase domain of HSP90 chaperone/DNA topoisomerase II/histidine kinase"/>
    <property type="match status" value="1"/>
</dbReference>
<dbReference type="NCBIfam" id="TIGR00229">
    <property type="entry name" value="sensory_box"/>
    <property type="match status" value="2"/>
</dbReference>
<dbReference type="InterPro" id="IPR036097">
    <property type="entry name" value="HisK_dim/P_sf"/>
</dbReference>
<dbReference type="SUPFAM" id="SSF55781">
    <property type="entry name" value="GAF domain-like"/>
    <property type="match status" value="1"/>
</dbReference>
<dbReference type="GO" id="GO:0030295">
    <property type="term" value="F:protein kinase activator activity"/>
    <property type="evidence" value="ECO:0007669"/>
    <property type="project" value="TreeGrafter"/>
</dbReference>
<dbReference type="SMART" id="SM00091">
    <property type="entry name" value="PAS"/>
    <property type="match status" value="2"/>
</dbReference>
<dbReference type="GO" id="GO:0007234">
    <property type="term" value="P:osmosensory signaling via phosphorelay pathway"/>
    <property type="evidence" value="ECO:0007669"/>
    <property type="project" value="TreeGrafter"/>
</dbReference>
<evidence type="ECO:0000313" key="12">
    <source>
        <dbReference type="Proteomes" id="UP000028878"/>
    </source>
</evidence>
<keyword evidence="8" id="KW-1133">Transmembrane helix</keyword>
<dbReference type="SMART" id="SM00387">
    <property type="entry name" value="HATPase_c"/>
    <property type="match status" value="1"/>
</dbReference>
<dbReference type="SMART" id="SM00388">
    <property type="entry name" value="HisKA"/>
    <property type="match status" value="1"/>
</dbReference>
<feature type="domain" description="PAS" evidence="10">
    <location>
        <begin position="208"/>
        <end position="282"/>
    </location>
</feature>
<dbReference type="EMBL" id="CCAE010000007">
    <property type="protein sequence ID" value="CDN86944.1"/>
    <property type="molecule type" value="Genomic_DNA"/>
</dbReference>
<evidence type="ECO:0000256" key="5">
    <source>
        <dbReference type="ARBA" id="ARBA00022679"/>
    </source>
</evidence>
<dbReference type="PANTHER" id="PTHR42878:SF15">
    <property type="entry name" value="BACTERIOPHYTOCHROME"/>
    <property type="match status" value="1"/>
</dbReference>
<dbReference type="FunFam" id="3.30.565.10:FF:000006">
    <property type="entry name" value="Sensor histidine kinase WalK"/>
    <property type="match status" value="1"/>
</dbReference>
<evidence type="ECO:0000256" key="6">
    <source>
        <dbReference type="ARBA" id="ARBA00022777"/>
    </source>
</evidence>
<keyword evidence="5" id="KW-0808">Transferase</keyword>
<evidence type="ECO:0000256" key="1">
    <source>
        <dbReference type="ARBA" id="ARBA00000085"/>
    </source>
</evidence>
<comment type="subcellular location">
    <subcellularLocation>
        <location evidence="2">Cell inner membrane</location>
        <topology evidence="2">Multi-pass membrane protein</topology>
    </subcellularLocation>
</comment>
<feature type="transmembrane region" description="Helical" evidence="8">
    <location>
        <begin position="127"/>
        <end position="144"/>
    </location>
</feature>
<keyword evidence="7 8" id="KW-0472">Membrane</keyword>
<dbReference type="Gene3D" id="1.10.287.130">
    <property type="match status" value="1"/>
</dbReference>
<dbReference type="InterPro" id="IPR050351">
    <property type="entry name" value="BphY/WalK/GraS-like"/>
</dbReference>
<dbReference type="Pfam" id="PF02518">
    <property type="entry name" value="HATPase_c"/>
    <property type="match status" value="1"/>
</dbReference>
<dbReference type="AlphaFoldDB" id="A0A1L1PDS3"/>
<comment type="catalytic activity">
    <reaction evidence="1">
        <text>ATP + protein L-histidine = ADP + protein N-phospho-L-histidine.</text>
        <dbReference type="EC" id="2.7.13.3"/>
    </reaction>
</comment>
<evidence type="ECO:0000256" key="4">
    <source>
        <dbReference type="ARBA" id="ARBA00022553"/>
    </source>
</evidence>
<proteinExistence type="predicted"/>
<feature type="domain" description="Histidine kinase" evidence="9">
    <location>
        <begin position="639"/>
        <end position="855"/>
    </location>
</feature>
<dbReference type="RefSeq" id="WP_051755960.1">
    <property type="nucleotide sequence ID" value="NZ_CCAE010000007.1"/>
</dbReference>
<dbReference type="GO" id="GO:0000156">
    <property type="term" value="F:phosphorelay response regulator activity"/>
    <property type="evidence" value="ECO:0007669"/>
    <property type="project" value="TreeGrafter"/>
</dbReference>
<organism evidence="11 12">
    <name type="scientific">Hydrogenophaga intermedia</name>
    <dbReference type="NCBI Taxonomy" id="65786"/>
    <lineage>
        <taxon>Bacteria</taxon>
        <taxon>Pseudomonadati</taxon>
        <taxon>Pseudomonadota</taxon>
        <taxon>Betaproteobacteria</taxon>
        <taxon>Burkholderiales</taxon>
        <taxon>Comamonadaceae</taxon>
        <taxon>Hydrogenophaga</taxon>
    </lineage>
</organism>
<evidence type="ECO:0000256" key="3">
    <source>
        <dbReference type="ARBA" id="ARBA00012438"/>
    </source>
</evidence>
<evidence type="ECO:0000256" key="7">
    <source>
        <dbReference type="ARBA" id="ARBA00023136"/>
    </source>
</evidence>
<dbReference type="PROSITE" id="PS50112">
    <property type="entry name" value="PAS"/>
    <property type="match status" value="2"/>
</dbReference>
<dbReference type="Pfam" id="PF00512">
    <property type="entry name" value="HisKA"/>
    <property type="match status" value="1"/>
</dbReference>
<evidence type="ECO:0000259" key="9">
    <source>
        <dbReference type="PROSITE" id="PS50109"/>
    </source>
</evidence>
<protein>
    <recommendedName>
        <fullName evidence="3">histidine kinase</fullName>
        <ecNumber evidence="3">2.7.13.3</ecNumber>
    </recommendedName>
</protein>